<dbReference type="Pfam" id="PF01636">
    <property type="entry name" value="APH"/>
    <property type="match status" value="1"/>
</dbReference>
<reference evidence="2 3" key="1">
    <citation type="submission" date="2020-08" db="EMBL/GenBank/DDBJ databases">
        <title>Sequencing the genomes of 1000 actinobacteria strains.</title>
        <authorList>
            <person name="Klenk H.-P."/>
        </authorList>
    </citation>
    <scope>NUCLEOTIDE SEQUENCE [LARGE SCALE GENOMIC DNA]</scope>
    <source>
        <strain evidence="2 3">DSM 44320</strain>
    </source>
</reference>
<evidence type="ECO:0000313" key="3">
    <source>
        <dbReference type="Proteomes" id="UP000579945"/>
    </source>
</evidence>
<dbReference type="EMBL" id="JACIBV010000001">
    <property type="protein sequence ID" value="MBB3728076.1"/>
    <property type="molecule type" value="Genomic_DNA"/>
</dbReference>
<sequence>MHDVLLISGQGAVAVAREVSRLLRDAGVAHALLEGDSPADPSHRRSVRADVSPGGAVTAVLLEGGRRLSLPTTTGDAAEIADLTGWIERPLQGGGVNQVVRAGATVRRPAGPWTPAVHRLLAHVAAAGFRGAPRAHGLDAEGREVLDFVQGEVAHYPLPDHAWSDATLREVGRLLRAYHDATAGCPAEGPWYLPAREPAEVICHGDVAPYNTVFRDGLPVAFIDFDTAHPGPRLSDVAYAAYRFVPLSALGNGEAVLTVAEQARRLRLFCDAYGLPPAERAALPAMVRERLHALVDLMRTQAAAGNAAFAQHLSEGHHTLYLTDATHVTTHATSLV</sequence>
<dbReference type="SUPFAM" id="SSF56112">
    <property type="entry name" value="Protein kinase-like (PK-like)"/>
    <property type="match status" value="1"/>
</dbReference>
<protein>
    <recommendedName>
        <fullName evidence="1">Aminoglycoside phosphotransferase domain-containing protein</fullName>
    </recommendedName>
</protein>
<dbReference type="RefSeq" id="WP_183649549.1">
    <property type="nucleotide sequence ID" value="NZ_BAAAXX010000039.1"/>
</dbReference>
<gene>
    <name evidence="2" type="ORF">FHR33_003936</name>
</gene>
<evidence type="ECO:0000313" key="2">
    <source>
        <dbReference type="EMBL" id="MBB3728076.1"/>
    </source>
</evidence>
<dbReference type="InterPro" id="IPR002575">
    <property type="entry name" value="Aminoglycoside_PTrfase"/>
</dbReference>
<accession>A0A7W5Y7Y4</accession>
<dbReference type="Proteomes" id="UP000579945">
    <property type="component" value="Unassembled WGS sequence"/>
</dbReference>
<dbReference type="InterPro" id="IPR011009">
    <property type="entry name" value="Kinase-like_dom_sf"/>
</dbReference>
<organism evidence="2 3">
    <name type="scientific">Nonomuraea dietziae</name>
    <dbReference type="NCBI Taxonomy" id="65515"/>
    <lineage>
        <taxon>Bacteria</taxon>
        <taxon>Bacillati</taxon>
        <taxon>Actinomycetota</taxon>
        <taxon>Actinomycetes</taxon>
        <taxon>Streptosporangiales</taxon>
        <taxon>Streptosporangiaceae</taxon>
        <taxon>Nonomuraea</taxon>
    </lineage>
</organism>
<dbReference type="GeneID" id="95390339"/>
<proteinExistence type="predicted"/>
<dbReference type="Gene3D" id="3.90.1200.10">
    <property type="match status" value="1"/>
</dbReference>
<keyword evidence="3" id="KW-1185">Reference proteome</keyword>
<name>A0A7W5Y7Y4_9ACTN</name>
<comment type="caution">
    <text evidence="2">The sequence shown here is derived from an EMBL/GenBank/DDBJ whole genome shotgun (WGS) entry which is preliminary data.</text>
</comment>
<dbReference type="AlphaFoldDB" id="A0A7W5Y7Y4"/>
<feature type="domain" description="Aminoglycoside phosphotransferase" evidence="1">
    <location>
        <begin position="193"/>
        <end position="245"/>
    </location>
</feature>
<evidence type="ECO:0000259" key="1">
    <source>
        <dbReference type="Pfam" id="PF01636"/>
    </source>
</evidence>